<dbReference type="InterPro" id="IPR006664">
    <property type="entry name" value="OMP_bac"/>
</dbReference>
<dbReference type="PROSITE" id="PS51123">
    <property type="entry name" value="OMPA_2"/>
    <property type="match status" value="1"/>
</dbReference>
<keyword evidence="9" id="KW-1185">Reference proteome</keyword>
<dbReference type="EMBL" id="JABFUB010000042">
    <property type="protein sequence ID" value="MCG6663886.1"/>
    <property type="molecule type" value="Genomic_DNA"/>
</dbReference>
<keyword evidence="2 4" id="KW-0472">Membrane</keyword>
<dbReference type="Pfam" id="PF00691">
    <property type="entry name" value="OmpA"/>
    <property type="match status" value="1"/>
</dbReference>
<dbReference type="Proteomes" id="UP000814353">
    <property type="component" value="Unassembled WGS sequence"/>
</dbReference>
<dbReference type="InterPro" id="IPR050330">
    <property type="entry name" value="Bact_OuterMem_StrucFunc"/>
</dbReference>
<dbReference type="EMBL" id="JACEFT010000056">
    <property type="protein sequence ID" value="MBA2781204.1"/>
    <property type="molecule type" value="Genomic_DNA"/>
</dbReference>
<dbReference type="InterPro" id="IPR036737">
    <property type="entry name" value="OmpA-like_sf"/>
</dbReference>
<evidence type="ECO:0000313" key="9">
    <source>
        <dbReference type="Proteomes" id="UP000814353"/>
    </source>
</evidence>
<comment type="caution">
    <text evidence="6">The sequence shown here is derived from an EMBL/GenBank/DDBJ whole genome shotgun (WGS) entry which is preliminary data.</text>
</comment>
<comment type="subcellular location">
    <subcellularLocation>
        <location evidence="1">Cell outer membrane</location>
    </subcellularLocation>
</comment>
<feature type="domain" description="OmpA-like" evidence="5">
    <location>
        <begin position="90"/>
        <end position="208"/>
    </location>
</feature>
<dbReference type="SUPFAM" id="SSF103088">
    <property type="entry name" value="OmpA-like"/>
    <property type="match status" value="1"/>
</dbReference>
<dbReference type="PRINTS" id="PR01021">
    <property type="entry name" value="OMPADOMAIN"/>
</dbReference>
<reference evidence="6 8" key="2">
    <citation type="submission" date="2020-07" db="EMBL/GenBank/DDBJ databases">
        <title>Identification of Halomonas strains.</title>
        <authorList>
            <person name="Xiao Z."/>
            <person name="Shen J."/>
        </authorList>
    </citation>
    <scope>NUCLEOTIDE SEQUENCE [LARGE SCALE GENOMIC DNA]</scope>
    <source>
        <strain evidence="6 8">DSM 17331</strain>
    </source>
</reference>
<evidence type="ECO:0000256" key="1">
    <source>
        <dbReference type="ARBA" id="ARBA00004442"/>
    </source>
</evidence>
<sequence>MEGVYEPSTGLLQLSGRDWLLRPAGYRFVSFEGRVDAEGRNFQGLVSGAPRCTTFNLSRQPSLAPPQANCVIETPTVQADQVSAGTIVQELASKGSIDLNILFDFAKSTVRPDGRIQLDELGRILMSPVLAEHKIGIYGHTDAVGSDEANQQLSEQRAAAVRDYLIERFNAPADRFEVRGFGKERLKNPGAPLDEANRRVEIVLLSDFSKHSH</sequence>
<dbReference type="GO" id="GO:0009279">
    <property type="term" value="C:cell outer membrane"/>
    <property type="evidence" value="ECO:0007669"/>
    <property type="project" value="UniProtKB-SubCell"/>
</dbReference>
<name>A0A7V9W527_9GAMM</name>
<gene>
    <name evidence="6" type="ORF">H1D44_20225</name>
    <name evidence="7" type="ORF">HOP48_20415</name>
</gene>
<dbReference type="AlphaFoldDB" id="A0A7V9W527"/>
<proteinExistence type="predicted"/>
<evidence type="ECO:0000259" key="5">
    <source>
        <dbReference type="PROSITE" id="PS51123"/>
    </source>
</evidence>
<evidence type="ECO:0000313" key="8">
    <source>
        <dbReference type="Proteomes" id="UP000518091"/>
    </source>
</evidence>
<dbReference type="Proteomes" id="UP000518091">
    <property type="component" value="Unassembled WGS sequence"/>
</dbReference>
<dbReference type="PANTHER" id="PTHR30329:SF21">
    <property type="entry name" value="LIPOPROTEIN YIAD-RELATED"/>
    <property type="match status" value="1"/>
</dbReference>
<reference evidence="7 9" key="1">
    <citation type="submission" date="2020-05" db="EMBL/GenBank/DDBJ databases">
        <title>Comparative genomic analysis of denitrifying bacteria from Halomonas genus.</title>
        <authorList>
            <person name="Wang L."/>
            <person name="Shao Z."/>
        </authorList>
    </citation>
    <scope>NUCLEOTIDE SEQUENCE [LARGE SCALE GENOMIC DNA]</scope>
    <source>
        <strain evidence="7 9">DSM 17331</strain>
    </source>
</reference>
<organism evidence="6 8">
    <name type="scientific">Billgrantia kenyensis</name>
    <dbReference type="NCBI Taxonomy" id="321266"/>
    <lineage>
        <taxon>Bacteria</taxon>
        <taxon>Pseudomonadati</taxon>
        <taxon>Pseudomonadota</taxon>
        <taxon>Gammaproteobacteria</taxon>
        <taxon>Oceanospirillales</taxon>
        <taxon>Halomonadaceae</taxon>
        <taxon>Billgrantia</taxon>
    </lineage>
</organism>
<evidence type="ECO:0000256" key="2">
    <source>
        <dbReference type="ARBA" id="ARBA00023136"/>
    </source>
</evidence>
<keyword evidence="3" id="KW-0998">Cell outer membrane</keyword>
<evidence type="ECO:0000256" key="4">
    <source>
        <dbReference type="PROSITE-ProRule" id="PRU00473"/>
    </source>
</evidence>
<dbReference type="InterPro" id="IPR006665">
    <property type="entry name" value="OmpA-like"/>
</dbReference>
<evidence type="ECO:0000313" key="7">
    <source>
        <dbReference type="EMBL" id="MCG6663886.1"/>
    </source>
</evidence>
<evidence type="ECO:0000313" key="6">
    <source>
        <dbReference type="EMBL" id="MBA2781204.1"/>
    </source>
</evidence>
<accession>A0A7V9W527</accession>
<protein>
    <submittedName>
        <fullName evidence="6">OmpA family protein</fullName>
    </submittedName>
</protein>
<dbReference type="PANTHER" id="PTHR30329">
    <property type="entry name" value="STATOR ELEMENT OF FLAGELLAR MOTOR COMPLEX"/>
    <property type="match status" value="1"/>
</dbReference>
<dbReference type="RefSeq" id="WP_181517073.1">
    <property type="nucleotide sequence ID" value="NZ_JABFUB010000042.1"/>
</dbReference>
<dbReference type="CDD" id="cd07185">
    <property type="entry name" value="OmpA_C-like"/>
    <property type="match status" value="1"/>
</dbReference>
<evidence type="ECO:0000256" key="3">
    <source>
        <dbReference type="ARBA" id="ARBA00023237"/>
    </source>
</evidence>
<dbReference type="Gene3D" id="3.30.1330.60">
    <property type="entry name" value="OmpA-like domain"/>
    <property type="match status" value="1"/>
</dbReference>